<proteinExistence type="predicted"/>
<evidence type="ECO:0000313" key="2">
    <source>
        <dbReference type="Proteomes" id="UP001501599"/>
    </source>
</evidence>
<dbReference type="EMBL" id="BAAAQT010000005">
    <property type="protein sequence ID" value="GAA2172058.1"/>
    <property type="molecule type" value="Genomic_DNA"/>
</dbReference>
<keyword evidence="2" id="KW-1185">Reference proteome</keyword>
<accession>A0ABN3ALI1</accession>
<dbReference type="RefSeq" id="WP_344340700.1">
    <property type="nucleotide sequence ID" value="NZ_BAAAQT010000005.1"/>
</dbReference>
<sequence length="198" mass="21999">MPAEVSGGERQREVLELVQLLNQFPSASSNLWLKQFPIGSCSITSYAIGTVLHRRHDEDWILLSHSASEDQVTGDQVPYTHTWLCLDPSGRGPTVDATAHQFPQLALTGPYVGNSATPYLARFAAPNDHIQAVSVAHVEPWWHHGYTAEVYDWFFAELGLDTTRDLCKRSRCGPSADRTAIEAATPPRFRGKSARITR</sequence>
<comment type="caution">
    <text evidence="1">The sequence shown here is derived from an EMBL/GenBank/DDBJ whole genome shotgun (WGS) entry which is preliminary data.</text>
</comment>
<reference evidence="1 2" key="1">
    <citation type="journal article" date="2019" name="Int. J. Syst. Evol. Microbiol.">
        <title>The Global Catalogue of Microorganisms (GCM) 10K type strain sequencing project: providing services to taxonomists for standard genome sequencing and annotation.</title>
        <authorList>
            <consortium name="The Broad Institute Genomics Platform"/>
            <consortium name="The Broad Institute Genome Sequencing Center for Infectious Disease"/>
            <person name="Wu L."/>
            <person name="Ma J."/>
        </authorList>
    </citation>
    <scope>NUCLEOTIDE SEQUENCE [LARGE SCALE GENOMIC DNA]</scope>
    <source>
        <strain evidence="1 2">JCM 16026</strain>
    </source>
</reference>
<dbReference type="Proteomes" id="UP001501599">
    <property type="component" value="Unassembled WGS sequence"/>
</dbReference>
<name>A0ABN3ALI1_9MICO</name>
<organism evidence="1 2">
    <name type="scientific">Agrococcus versicolor</name>
    <dbReference type="NCBI Taxonomy" id="501482"/>
    <lineage>
        <taxon>Bacteria</taxon>
        <taxon>Bacillati</taxon>
        <taxon>Actinomycetota</taxon>
        <taxon>Actinomycetes</taxon>
        <taxon>Micrococcales</taxon>
        <taxon>Microbacteriaceae</taxon>
        <taxon>Agrococcus</taxon>
    </lineage>
</organism>
<protein>
    <submittedName>
        <fullName evidence="1">Uncharacterized protein</fullName>
    </submittedName>
</protein>
<evidence type="ECO:0000313" key="1">
    <source>
        <dbReference type="EMBL" id="GAA2172058.1"/>
    </source>
</evidence>
<gene>
    <name evidence="1" type="ORF">GCM10009846_08490</name>
</gene>